<dbReference type="Proteomes" id="UP001292094">
    <property type="component" value="Unassembled WGS sequence"/>
</dbReference>
<organism evidence="1 2">
    <name type="scientific">Petrolisthes manimaculis</name>
    <dbReference type="NCBI Taxonomy" id="1843537"/>
    <lineage>
        <taxon>Eukaryota</taxon>
        <taxon>Metazoa</taxon>
        <taxon>Ecdysozoa</taxon>
        <taxon>Arthropoda</taxon>
        <taxon>Crustacea</taxon>
        <taxon>Multicrustacea</taxon>
        <taxon>Malacostraca</taxon>
        <taxon>Eumalacostraca</taxon>
        <taxon>Eucarida</taxon>
        <taxon>Decapoda</taxon>
        <taxon>Pleocyemata</taxon>
        <taxon>Anomura</taxon>
        <taxon>Galatheoidea</taxon>
        <taxon>Porcellanidae</taxon>
        <taxon>Petrolisthes</taxon>
    </lineage>
</organism>
<protein>
    <submittedName>
        <fullName evidence="1">Uncharacterized protein</fullName>
    </submittedName>
</protein>
<dbReference type="AlphaFoldDB" id="A0AAE1NW83"/>
<name>A0AAE1NW83_9EUCA</name>
<evidence type="ECO:0000313" key="2">
    <source>
        <dbReference type="Proteomes" id="UP001292094"/>
    </source>
</evidence>
<keyword evidence="2" id="KW-1185">Reference proteome</keyword>
<reference evidence="1" key="1">
    <citation type="submission" date="2023-11" db="EMBL/GenBank/DDBJ databases">
        <title>Genome assemblies of two species of porcelain crab, Petrolisthes cinctipes and Petrolisthes manimaculis (Anomura: Porcellanidae).</title>
        <authorList>
            <person name="Angst P."/>
        </authorList>
    </citation>
    <scope>NUCLEOTIDE SEQUENCE</scope>
    <source>
        <strain evidence="1">PB745_02</strain>
        <tissue evidence="1">Gill</tissue>
    </source>
</reference>
<sequence>MSVSARAIERVCVFEWKASGGEEFLGEVPPQGHTQLKVRPAGEKEGRTNVEVMEERRAKEKLWRKGEQGEVMEERRAKVEVIVERRRAKVEVMEERKVKKRY</sequence>
<dbReference type="EMBL" id="JAWZYT010003891">
    <property type="protein sequence ID" value="KAK4296302.1"/>
    <property type="molecule type" value="Genomic_DNA"/>
</dbReference>
<evidence type="ECO:0000313" key="1">
    <source>
        <dbReference type="EMBL" id="KAK4296302.1"/>
    </source>
</evidence>
<comment type="caution">
    <text evidence="1">The sequence shown here is derived from an EMBL/GenBank/DDBJ whole genome shotgun (WGS) entry which is preliminary data.</text>
</comment>
<gene>
    <name evidence="1" type="ORF">Pmani_031193</name>
</gene>
<proteinExistence type="predicted"/>
<accession>A0AAE1NW83</accession>